<protein>
    <recommendedName>
        <fullName evidence="6">Late embryogenesis abundant protein LEA-2 subgroup domain-containing protein</fullName>
    </recommendedName>
</protein>
<evidence type="ECO:0000313" key="4">
    <source>
        <dbReference type="EMBL" id="RVX17097.1"/>
    </source>
</evidence>
<evidence type="ECO:0000256" key="1">
    <source>
        <dbReference type="ARBA" id="ARBA00004370"/>
    </source>
</evidence>
<organism evidence="4 5">
    <name type="scientific">Vitis vinifera</name>
    <name type="common">Grape</name>
    <dbReference type="NCBI Taxonomy" id="29760"/>
    <lineage>
        <taxon>Eukaryota</taxon>
        <taxon>Viridiplantae</taxon>
        <taxon>Streptophyta</taxon>
        <taxon>Embryophyta</taxon>
        <taxon>Tracheophyta</taxon>
        <taxon>Spermatophyta</taxon>
        <taxon>Magnoliopsida</taxon>
        <taxon>eudicotyledons</taxon>
        <taxon>Gunneridae</taxon>
        <taxon>Pentapetalae</taxon>
        <taxon>rosids</taxon>
        <taxon>Vitales</taxon>
        <taxon>Vitaceae</taxon>
        <taxon>Viteae</taxon>
        <taxon>Vitis</taxon>
    </lineage>
</organism>
<gene>
    <name evidence="4" type="ORF">CK203_003385</name>
</gene>
<evidence type="ECO:0000256" key="3">
    <source>
        <dbReference type="SAM" id="Phobius"/>
    </source>
</evidence>
<accession>A0A438K7B0</accession>
<evidence type="ECO:0008006" key="6">
    <source>
        <dbReference type="Google" id="ProtNLM"/>
    </source>
</evidence>
<dbReference type="Proteomes" id="UP000288805">
    <property type="component" value="Unassembled WGS sequence"/>
</dbReference>
<feature type="transmembrane region" description="Helical" evidence="3">
    <location>
        <begin position="26"/>
        <end position="50"/>
    </location>
</feature>
<dbReference type="PANTHER" id="PTHR31234">
    <property type="entry name" value="LATE EMBRYOGENESIS ABUNDANT (LEA) HYDROXYPROLINE-RICH GLYCOPROTEIN FAMILY"/>
    <property type="match status" value="1"/>
</dbReference>
<keyword evidence="3" id="KW-0812">Transmembrane</keyword>
<comment type="subcellular location">
    <subcellularLocation>
        <location evidence="1">Membrane</location>
    </subcellularLocation>
</comment>
<dbReference type="PANTHER" id="PTHR31234:SF54">
    <property type="entry name" value="LATE EMBRYOGENESIS ABUNDANT PROTEIN LEA-2 SUBGROUP DOMAIN-CONTAINING PROTEIN"/>
    <property type="match status" value="1"/>
</dbReference>
<evidence type="ECO:0000313" key="5">
    <source>
        <dbReference type="Proteomes" id="UP000288805"/>
    </source>
</evidence>
<keyword evidence="2 3" id="KW-0472">Membrane</keyword>
<proteinExistence type="predicted"/>
<comment type="caution">
    <text evidence="4">The sequence shown here is derived from an EMBL/GenBank/DDBJ whole genome shotgun (WGS) entry which is preliminary data.</text>
</comment>
<dbReference type="EMBL" id="QGNW01000014">
    <property type="protein sequence ID" value="RVX17097.1"/>
    <property type="molecule type" value="Genomic_DNA"/>
</dbReference>
<dbReference type="OrthoDB" id="748092at2759"/>
<dbReference type="SUPFAM" id="SSF117070">
    <property type="entry name" value="LEA14-like"/>
    <property type="match status" value="1"/>
</dbReference>
<sequence>MAVPTHNSNCLSLQLHHAYSFKRCCFFFLIILLSMAMMVGVAILTIVFILKPQKPVFSLQTMSLESYKLDVYSNSTLFISSVISLTLNAQNPNKVDLGFSPSRLDILYKGLPIGVIHVPGFYLPAHSYNVLVKNRVLFPCVNVSQIISEVSRQTLIQMRILGDIGAHVRVFHITLPKIKVCLASSFVKMKLYSLAAMKLALDCNINIDYQELTFKNELYAMTVAQNLNAAFPANIQTFSKNCSVAFLI</sequence>
<dbReference type="AlphaFoldDB" id="A0A438K7B0"/>
<reference evidence="4 5" key="1">
    <citation type="journal article" date="2018" name="PLoS Genet.">
        <title>Population sequencing reveals clonal diversity and ancestral inbreeding in the grapevine cultivar Chardonnay.</title>
        <authorList>
            <person name="Roach M.J."/>
            <person name="Johnson D.L."/>
            <person name="Bohlmann J."/>
            <person name="van Vuuren H.J."/>
            <person name="Jones S.J."/>
            <person name="Pretorius I.S."/>
            <person name="Schmidt S.A."/>
            <person name="Borneman A.R."/>
        </authorList>
    </citation>
    <scope>NUCLEOTIDE SEQUENCE [LARGE SCALE GENOMIC DNA]</scope>
    <source>
        <strain evidence="5">cv. Chardonnay</strain>
        <tissue evidence="4">Leaf</tissue>
    </source>
</reference>
<name>A0A438K7B0_VITVI</name>
<dbReference type="Gene3D" id="2.60.40.1820">
    <property type="match status" value="1"/>
</dbReference>
<dbReference type="GO" id="GO:0098542">
    <property type="term" value="P:defense response to other organism"/>
    <property type="evidence" value="ECO:0007669"/>
    <property type="project" value="InterPro"/>
</dbReference>
<keyword evidence="3" id="KW-1133">Transmembrane helix</keyword>
<evidence type="ECO:0000256" key="2">
    <source>
        <dbReference type="ARBA" id="ARBA00023136"/>
    </source>
</evidence>
<dbReference type="GO" id="GO:0016020">
    <property type="term" value="C:membrane"/>
    <property type="evidence" value="ECO:0007669"/>
    <property type="project" value="UniProtKB-SubCell"/>
</dbReference>
<dbReference type="InterPro" id="IPR044839">
    <property type="entry name" value="NDR1-like"/>
</dbReference>